<dbReference type="Proteomes" id="UP000521922">
    <property type="component" value="Unassembled WGS sequence"/>
</dbReference>
<evidence type="ECO:0000256" key="2">
    <source>
        <dbReference type="ARBA" id="ARBA00007441"/>
    </source>
</evidence>
<dbReference type="InterPro" id="IPR015421">
    <property type="entry name" value="PyrdxlP-dep_Trfase_major"/>
</dbReference>
<dbReference type="GO" id="GO:0030170">
    <property type="term" value="F:pyridoxal phosphate binding"/>
    <property type="evidence" value="ECO:0007669"/>
    <property type="project" value="InterPro"/>
</dbReference>
<dbReference type="Pfam" id="PF00155">
    <property type="entry name" value="Aminotran_1_2"/>
    <property type="match status" value="1"/>
</dbReference>
<dbReference type="AlphaFoldDB" id="A0A7Y9DLF7"/>
<feature type="domain" description="Aminotransferase class I/classII large" evidence="8">
    <location>
        <begin position="75"/>
        <end position="419"/>
    </location>
</feature>
<protein>
    <submittedName>
        <fullName evidence="9">DNA-binding transcriptional MocR family regulator</fullName>
    </submittedName>
</protein>
<keyword evidence="9" id="KW-0238">DNA-binding</keyword>
<dbReference type="GO" id="GO:0008483">
    <property type="term" value="F:transaminase activity"/>
    <property type="evidence" value="ECO:0007669"/>
    <property type="project" value="UniProtKB-KW"/>
</dbReference>
<dbReference type="InterPro" id="IPR015424">
    <property type="entry name" value="PyrdxlP-dep_Trfase"/>
</dbReference>
<keyword evidence="4" id="KW-0032">Aminotransferase</keyword>
<proteinExistence type="inferred from homology"/>
<accession>A0A7Y9DLF7</accession>
<dbReference type="RefSeq" id="WP_179751995.1">
    <property type="nucleotide sequence ID" value="NZ_BAAAGN010000009.1"/>
</dbReference>
<evidence type="ECO:0000256" key="7">
    <source>
        <dbReference type="SAM" id="MobiDB-lite"/>
    </source>
</evidence>
<sequence length="453" mass="48703">MSQYPPTPSPGDAHPASAAAGAGAAAGSRLDRWVGTYARRTASMTASEIRALFAVANRPEVVSLAGGMPYLPALPLDALADLTARLVAEKGAVALQYGSGQGEERLREQIVEVMRPQGIEAHPDDVVVTTGSQQALDLVSRVFLDPGDVVLAEAPSYVGALGVFRSYQAQVEHVPLDHDGLQPAALEEALTRLARAGKRVKFLYTVPNHHNPAGVTLSLGRRHEVLAIARRHGLLVLEDDPYALLGFDGDPLPALRSMDADHVVHLGSFSKTFAPGYRVGWAVAPHAVRDKLVLASESAILCPTSFGQFAIAEYLSCHDWLGQVKVFRELYRERRDALLAALSAHLPHATWTHPRGGFYVWLTLPEGLDSGAMLPRAVTGRVAYVPGRAFYADGTGQRFLRLSYCFPTAERITEGVRRLAGVVRDELEVVQMFGPTAPRAGRPAVDGPGPELA</sequence>
<evidence type="ECO:0000256" key="4">
    <source>
        <dbReference type="ARBA" id="ARBA00022576"/>
    </source>
</evidence>
<comment type="caution">
    <text evidence="9">The sequence shown here is derived from an EMBL/GenBank/DDBJ whole genome shotgun (WGS) entry which is preliminary data.</text>
</comment>
<keyword evidence="6" id="KW-0663">Pyridoxal phosphate</keyword>
<evidence type="ECO:0000313" key="9">
    <source>
        <dbReference type="EMBL" id="NYD22774.1"/>
    </source>
</evidence>
<dbReference type="InterPro" id="IPR004839">
    <property type="entry name" value="Aminotransferase_I/II_large"/>
</dbReference>
<evidence type="ECO:0000256" key="1">
    <source>
        <dbReference type="ARBA" id="ARBA00001933"/>
    </source>
</evidence>
<organism evidence="9 10">
    <name type="scientific">Kineococcus aurantiacus</name>
    <dbReference type="NCBI Taxonomy" id="37633"/>
    <lineage>
        <taxon>Bacteria</taxon>
        <taxon>Bacillati</taxon>
        <taxon>Actinomycetota</taxon>
        <taxon>Actinomycetes</taxon>
        <taxon>Kineosporiales</taxon>
        <taxon>Kineosporiaceae</taxon>
        <taxon>Kineococcus</taxon>
    </lineage>
</organism>
<comment type="cofactor">
    <cofactor evidence="1">
        <name>pyridoxal 5'-phosphate</name>
        <dbReference type="ChEBI" id="CHEBI:597326"/>
    </cofactor>
</comment>
<comment type="similarity">
    <text evidence="2">Belongs to the class-I pyridoxal-phosphate-dependent aminotransferase family.</text>
</comment>
<gene>
    <name evidence="9" type="ORF">BJ968_002314</name>
</gene>
<evidence type="ECO:0000313" key="10">
    <source>
        <dbReference type="Proteomes" id="UP000521922"/>
    </source>
</evidence>
<comment type="subunit">
    <text evidence="3">Homodimer.</text>
</comment>
<evidence type="ECO:0000259" key="8">
    <source>
        <dbReference type="Pfam" id="PF00155"/>
    </source>
</evidence>
<dbReference type="InterPro" id="IPR050859">
    <property type="entry name" value="Class-I_PLP-dep_aminotransf"/>
</dbReference>
<dbReference type="InterPro" id="IPR015422">
    <property type="entry name" value="PyrdxlP-dep_Trfase_small"/>
</dbReference>
<dbReference type="EMBL" id="JACCBB010000001">
    <property type="protein sequence ID" value="NYD22774.1"/>
    <property type="molecule type" value="Genomic_DNA"/>
</dbReference>
<feature type="compositionally biased region" description="Low complexity" evidence="7">
    <location>
        <begin position="10"/>
        <end position="20"/>
    </location>
</feature>
<dbReference type="Gene3D" id="3.40.640.10">
    <property type="entry name" value="Type I PLP-dependent aspartate aminotransferase-like (Major domain)"/>
    <property type="match status" value="1"/>
</dbReference>
<evidence type="ECO:0000256" key="3">
    <source>
        <dbReference type="ARBA" id="ARBA00011738"/>
    </source>
</evidence>
<keyword evidence="5" id="KW-0808">Transferase</keyword>
<feature type="region of interest" description="Disordered" evidence="7">
    <location>
        <begin position="1"/>
        <end position="20"/>
    </location>
</feature>
<dbReference type="PANTHER" id="PTHR42790:SF19">
    <property type="entry name" value="KYNURENINE_ALPHA-AMINOADIPATE AMINOTRANSFERASE, MITOCHONDRIAL"/>
    <property type="match status" value="1"/>
</dbReference>
<dbReference type="GO" id="GO:0003677">
    <property type="term" value="F:DNA binding"/>
    <property type="evidence" value="ECO:0007669"/>
    <property type="project" value="UniProtKB-KW"/>
</dbReference>
<name>A0A7Y9DLF7_9ACTN</name>
<dbReference type="PANTHER" id="PTHR42790">
    <property type="entry name" value="AMINOTRANSFERASE"/>
    <property type="match status" value="1"/>
</dbReference>
<dbReference type="GO" id="GO:1901605">
    <property type="term" value="P:alpha-amino acid metabolic process"/>
    <property type="evidence" value="ECO:0007669"/>
    <property type="project" value="TreeGrafter"/>
</dbReference>
<dbReference type="FunFam" id="3.40.640.10:FF:000053">
    <property type="entry name" value="Aminotransferase, class I"/>
    <property type="match status" value="1"/>
</dbReference>
<dbReference type="CDD" id="cd00609">
    <property type="entry name" value="AAT_like"/>
    <property type="match status" value="1"/>
</dbReference>
<dbReference type="SUPFAM" id="SSF53383">
    <property type="entry name" value="PLP-dependent transferases"/>
    <property type="match status" value="1"/>
</dbReference>
<evidence type="ECO:0000256" key="6">
    <source>
        <dbReference type="ARBA" id="ARBA00022898"/>
    </source>
</evidence>
<dbReference type="Gene3D" id="3.90.1150.10">
    <property type="entry name" value="Aspartate Aminotransferase, domain 1"/>
    <property type="match status" value="1"/>
</dbReference>
<evidence type="ECO:0000256" key="5">
    <source>
        <dbReference type="ARBA" id="ARBA00022679"/>
    </source>
</evidence>
<keyword evidence="10" id="KW-1185">Reference proteome</keyword>
<reference evidence="9 10" key="1">
    <citation type="submission" date="2020-07" db="EMBL/GenBank/DDBJ databases">
        <title>Sequencing the genomes of 1000 actinobacteria strains.</title>
        <authorList>
            <person name="Klenk H.-P."/>
        </authorList>
    </citation>
    <scope>NUCLEOTIDE SEQUENCE [LARGE SCALE GENOMIC DNA]</scope>
    <source>
        <strain evidence="9 10">DSM 7487</strain>
    </source>
</reference>